<comment type="caution">
    <text evidence="2">The sequence shown here is derived from an EMBL/GenBank/DDBJ whole genome shotgun (WGS) entry which is preliminary data.</text>
</comment>
<organism evidence="2 3">
    <name type="scientific">Ensete ventricosum</name>
    <name type="common">Abyssinian banana</name>
    <name type="synonym">Musa ensete</name>
    <dbReference type="NCBI Taxonomy" id="4639"/>
    <lineage>
        <taxon>Eukaryota</taxon>
        <taxon>Viridiplantae</taxon>
        <taxon>Streptophyta</taxon>
        <taxon>Embryophyta</taxon>
        <taxon>Tracheophyta</taxon>
        <taxon>Spermatophyta</taxon>
        <taxon>Magnoliopsida</taxon>
        <taxon>Liliopsida</taxon>
        <taxon>Zingiberales</taxon>
        <taxon>Musaceae</taxon>
        <taxon>Ensete</taxon>
    </lineage>
</organism>
<proteinExistence type="predicted"/>
<evidence type="ECO:0000313" key="2">
    <source>
        <dbReference type="EMBL" id="RRT56485.1"/>
    </source>
</evidence>
<reference evidence="2 3" key="1">
    <citation type="journal article" date="2014" name="Agronomy (Basel)">
        <title>A Draft Genome Sequence for Ensete ventricosum, the Drought-Tolerant Tree Against Hunger.</title>
        <authorList>
            <person name="Harrison J."/>
            <person name="Moore K.A."/>
            <person name="Paszkiewicz K."/>
            <person name="Jones T."/>
            <person name="Grant M."/>
            <person name="Ambacheew D."/>
            <person name="Muzemil S."/>
            <person name="Studholme D.J."/>
        </authorList>
    </citation>
    <scope>NUCLEOTIDE SEQUENCE [LARGE SCALE GENOMIC DNA]</scope>
</reference>
<dbReference type="EMBL" id="AMZH03009607">
    <property type="protein sequence ID" value="RRT56485.1"/>
    <property type="molecule type" value="Genomic_DNA"/>
</dbReference>
<dbReference type="InterPro" id="IPR000608">
    <property type="entry name" value="UBC"/>
</dbReference>
<dbReference type="Proteomes" id="UP000287651">
    <property type="component" value="Unassembled WGS sequence"/>
</dbReference>
<sequence>MLVESSLSPIHFPPDYPFKPTRVAFKTKVFHSNITSNGSICYWTYSKLSGIQL</sequence>
<evidence type="ECO:0000313" key="3">
    <source>
        <dbReference type="Proteomes" id="UP000287651"/>
    </source>
</evidence>
<dbReference type="SUPFAM" id="SSF54495">
    <property type="entry name" value="UBC-like"/>
    <property type="match status" value="1"/>
</dbReference>
<feature type="domain" description="UBC core" evidence="1">
    <location>
        <begin position="1"/>
        <end position="53"/>
    </location>
</feature>
<evidence type="ECO:0000259" key="1">
    <source>
        <dbReference type="PROSITE" id="PS50127"/>
    </source>
</evidence>
<dbReference type="PROSITE" id="PS50127">
    <property type="entry name" value="UBC_2"/>
    <property type="match status" value="1"/>
</dbReference>
<gene>
    <name evidence="2" type="ORF">B296_00020022</name>
</gene>
<dbReference type="InterPro" id="IPR016135">
    <property type="entry name" value="UBQ-conjugating_enzyme/RWD"/>
</dbReference>
<accession>A0A426YXN6</accession>
<dbReference type="AlphaFoldDB" id="A0A426YXN6"/>
<protein>
    <recommendedName>
        <fullName evidence="1">UBC core domain-containing protein</fullName>
    </recommendedName>
</protein>
<dbReference type="Gene3D" id="3.10.110.10">
    <property type="entry name" value="Ubiquitin Conjugating Enzyme"/>
    <property type="match status" value="1"/>
</dbReference>
<name>A0A426YXN6_ENSVE</name>
<dbReference type="Pfam" id="PF00179">
    <property type="entry name" value="UQ_con"/>
    <property type="match status" value="1"/>
</dbReference>